<dbReference type="Proteomes" id="UP001142291">
    <property type="component" value="Unassembled WGS sequence"/>
</dbReference>
<proteinExistence type="predicted"/>
<keyword evidence="2" id="KW-1185">Reference proteome</keyword>
<comment type="caution">
    <text evidence="1">The sequence shown here is derived from an EMBL/GenBank/DDBJ whole genome shotgun (WGS) entry which is preliminary data.</text>
</comment>
<evidence type="ECO:0000313" key="1">
    <source>
        <dbReference type="EMBL" id="GLJ96637.1"/>
    </source>
</evidence>
<dbReference type="AlphaFoldDB" id="A0A9W6HNW1"/>
<organism evidence="1 2">
    <name type="scientific">Microbacterium dextranolyticum</name>
    <dbReference type="NCBI Taxonomy" id="36806"/>
    <lineage>
        <taxon>Bacteria</taxon>
        <taxon>Bacillati</taxon>
        <taxon>Actinomycetota</taxon>
        <taxon>Actinomycetes</taxon>
        <taxon>Micrococcales</taxon>
        <taxon>Microbacteriaceae</taxon>
        <taxon>Microbacterium</taxon>
    </lineage>
</organism>
<accession>A0A9W6HNW1</accession>
<protein>
    <submittedName>
        <fullName evidence="1">Uncharacterized protein</fullName>
    </submittedName>
</protein>
<sequence length="106" mass="12036">MPDNALSLQLDGTPEPPAAFLQVLYRLTGRSTVEMRRSILAGEPFYTVPLFGPEHITVVPRLEKTIDYLTEQRVPFRLVEWIDGERDEISLDTLREILEVTNGPLA</sequence>
<name>A0A9W6HNW1_9MICO</name>
<dbReference type="EMBL" id="BSER01000012">
    <property type="protein sequence ID" value="GLJ96637.1"/>
    <property type="molecule type" value="Genomic_DNA"/>
</dbReference>
<reference evidence="1" key="1">
    <citation type="journal article" date="2014" name="Int. J. Syst. Evol. Microbiol.">
        <title>Complete genome sequence of Corynebacterium casei LMG S-19264T (=DSM 44701T), isolated from a smear-ripened cheese.</title>
        <authorList>
            <consortium name="US DOE Joint Genome Institute (JGI-PGF)"/>
            <person name="Walter F."/>
            <person name="Albersmeier A."/>
            <person name="Kalinowski J."/>
            <person name="Ruckert C."/>
        </authorList>
    </citation>
    <scope>NUCLEOTIDE SEQUENCE</scope>
    <source>
        <strain evidence="1">VKM Ac-1940</strain>
    </source>
</reference>
<reference evidence="1" key="2">
    <citation type="submission" date="2023-01" db="EMBL/GenBank/DDBJ databases">
        <authorList>
            <person name="Sun Q."/>
            <person name="Evtushenko L."/>
        </authorList>
    </citation>
    <scope>NUCLEOTIDE SEQUENCE</scope>
    <source>
        <strain evidence="1">VKM Ac-1940</strain>
    </source>
</reference>
<gene>
    <name evidence="1" type="ORF">GCM10017591_27000</name>
</gene>
<evidence type="ECO:0000313" key="2">
    <source>
        <dbReference type="Proteomes" id="UP001142291"/>
    </source>
</evidence>
<dbReference type="RefSeq" id="WP_204964560.1">
    <property type="nucleotide sequence ID" value="NZ_BAAAUR010000014.1"/>
</dbReference>